<feature type="signal peptide" evidence="1">
    <location>
        <begin position="1"/>
        <end position="20"/>
    </location>
</feature>
<gene>
    <name evidence="2" type="ORF">QBC36DRAFT_308858</name>
</gene>
<protein>
    <submittedName>
        <fullName evidence="2">Uncharacterized protein</fullName>
    </submittedName>
</protein>
<evidence type="ECO:0000256" key="1">
    <source>
        <dbReference type="SAM" id="SignalP"/>
    </source>
</evidence>
<evidence type="ECO:0000313" key="2">
    <source>
        <dbReference type="EMBL" id="KAK4178799.1"/>
    </source>
</evidence>
<keyword evidence="3" id="KW-1185">Reference proteome</keyword>
<proteinExistence type="predicted"/>
<evidence type="ECO:0000313" key="3">
    <source>
        <dbReference type="Proteomes" id="UP001302321"/>
    </source>
</evidence>
<accession>A0AAN6WB92</accession>
<reference evidence="2" key="2">
    <citation type="submission" date="2023-05" db="EMBL/GenBank/DDBJ databases">
        <authorList>
            <consortium name="Lawrence Berkeley National Laboratory"/>
            <person name="Steindorff A."/>
            <person name="Hensen N."/>
            <person name="Bonometti L."/>
            <person name="Westerberg I."/>
            <person name="Brannstrom I.O."/>
            <person name="Guillou S."/>
            <person name="Cros-Aarteil S."/>
            <person name="Calhoun S."/>
            <person name="Haridas S."/>
            <person name="Kuo A."/>
            <person name="Mondo S."/>
            <person name="Pangilinan J."/>
            <person name="Riley R."/>
            <person name="Labutti K."/>
            <person name="Andreopoulos B."/>
            <person name="Lipzen A."/>
            <person name="Chen C."/>
            <person name="Yanf M."/>
            <person name="Daum C."/>
            <person name="Ng V."/>
            <person name="Clum A."/>
            <person name="Ohm R."/>
            <person name="Martin F."/>
            <person name="Silar P."/>
            <person name="Natvig D."/>
            <person name="Lalanne C."/>
            <person name="Gautier V."/>
            <person name="Ament-Velasquez S.L."/>
            <person name="Kruys A."/>
            <person name="Hutchinson M.I."/>
            <person name="Powell A.J."/>
            <person name="Barry K."/>
            <person name="Miller A.N."/>
            <person name="Grigoriev I.V."/>
            <person name="Debuchy R."/>
            <person name="Gladieux P."/>
            <person name="Thoren M.H."/>
            <person name="Johannesson H."/>
        </authorList>
    </citation>
    <scope>NUCLEOTIDE SEQUENCE</scope>
    <source>
        <strain evidence="2">CBS 892.96</strain>
    </source>
</reference>
<keyword evidence="1" id="KW-0732">Signal</keyword>
<sequence length="105" mass="10719">MRPTSLFVLGAAGLSSFVSGQTTTLTSTETGSVSSYTSATTVFPSSSTTTSTVTPAATSPLIFPLPSSPSCRLPPSFLPFVPAVTAFPTVYELAIGRPKLTSGVQ</sequence>
<comment type="caution">
    <text evidence="2">The sequence shown here is derived from an EMBL/GenBank/DDBJ whole genome shotgun (WGS) entry which is preliminary data.</text>
</comment>
<dbReference type="Proteomes" id="UP001302321">
    <property type="component" value="Unassembled WGS sequence"/>
</dbReference>
<organism evidence="2 3">
    <name type="scientific">Triangularia setosa</name>
    <dbReference type="NCBI Taxonomy" id="2587417"/>
    <lineage>
        <taxon>Eukaryota</taxon>
        <taxon>Fungi</taxon>
        <taxon>Dikarya</taxon>
        <taxon>Ascomycota</taxon>
        <taxon>Pezizomycotina</taxon>
        <taxon>Sordariomycetes</taxon>
        <taxon>Sordariomycetidae</taxon>
        <taxon>Sordariales</taxon>
        <taxon>Podosporaceae</taxon>
        <taxon>Triangularia</taxon>
    </lineage>
</organism>
<feature type="chain" id="PRO_5042810128" evidence="1">
    <location>
        <begin position="21"/>
        <end position="105"/>
    </location>
</feature>
<dbReference type="EMBL" id="MU866130">
    <property type="protein sequence ID" value="KAK4178799.1"/>
    <property type="molecule type" value="Genomic_DNA"/>
</dbReference>
<reference evidence="2" key="1">
    <citation type="journal article" date="2023" name="Mol. Phylogenet. Evol.">
        <title>Genome-scale phylogeny and comparative genomics of the fungal order Sordariales.</title>
        <authorList>
            <person name="Hensen N."/>
            <person name="Bonometti L."/>
            <person name="Westerberg I."/>
            <person name="Brannstrom I.O."/>
            <person name="Guillou S."/>
            <person name="Cros-Aarteil S."/>
            <person name="Calhoun S."/>
            <person name="Haridas S."/>
            <person name="Kuo A."/>
            <person name="Mondo S."/>
            <person name="Pangilinan J."/>
            <person name="Riley R."/>
            <person name="LaButti K."/>
            <person name="Andreopoulos B."/>
            <person name="Lipzen A."/>
            <person name="Chen C."/>
            <person name="Yan M."/>
            <person name="Daum C."/>
            <person name="Ng V."/>
            <person name="Clum A."/>
            <person name="Steindorff A."/>
            <person name="Ohm R.A."/>
            <person name="Martin F."/>
            <person name="Silar P."/>
            <person name="Natvig D.O."/>
            <person name="Lalanne C."/>
            <person name="Gautier V."/>
            <person name="Ament-Velasquez S.L."/>
            <person name="Kruys A."/>
            <person name="Hutchinson M.I."/>
            <person name="Powell A.J."/>
            <person name="Barry K."/>
            <person name="Miller A.N."/>
            <person name="Grigoriev I.V."/>
            <person name="Debuchy R."/>
            <person name="Gladieux P."/>
            <person name="Hiltunen Thoren M."/>
            <person name="Johannesson H."/>
        </authorList>
    </citation>
    <scope>NUCLEOTIDE SEQUENCE</scope>
    <source>
        <strain evidence="2">CBS 892.96</strain>
    </source>
</reference>
<dbReference type="AlphaFoldDB" id="A0AAN6WB92"/>
<name>A0AAN6WB92_9PEZI</name>